<accession>A0A502KUP6</accession>
<sequence>MSSGTKTKNIIKIMRRYFWFASFSIVILLSGYQLSEQDNNVANNSDACLIAKSNLPMNHYQHPCHKVSLSNNSWLSWFSGNSKSAQLHMLDFIELIHYSFD</sequence>
<dbReference type="EMBL" id="SAWY01000020">
    <property type="protein sequence ID" value="TPH15196.1"/>
    <property type="molecule type" value="Genomic_DNA"/>
</dbReference>
<dbReference type="RefSeq" id="WP_140603351.1">
    <property type="nucleotide sequence ID" value="NZ_SAWY01000020.1"/>
</dbReference>
<dbReference type="Proteomes" id="UP000315303">
    <property type="component" value="Unassembled WGS sequence"/>
</dbReference>
<comment type="caution">
    <text evidence="1">The sequence shown here is derived from an EMBL/GenBank/DDBJ whole genome shotgun (WGS) entry which is preliminary data.</text>
</comment>
<name>A0A502KUP6_9GAMM</name>
<protein>
    <submittedName>
        <fullName evidence="1">Uncharacterized protein</fullName>
    </submittedName>
</protein>
<evidence type="ECO:0000313" key="2">
    <source>
        <dbReference type="Proteomes" id="UP000315303"/>
    </source>
</evidence>
<gene>
    <name evidence="1" type="ORF">EPA86_10295</name>
</gene>
<organism evidence="1 2">
    <name type="scientific">Litorilituus lipolyticus</name>
    <dbReference type="NCBI Taxonomy" id="2491017"/>
    <lineage>
        <taxon>Bacteria</taxon>
        <taxon>Pseudomonadati</taxon>
        <taxon>Pseudomonadota</taxon>
        <taxon>Gammaproteobacteria</taxon>
        <taxon>Alteromonadales</taxon>
        <taxon>Colwelliaceae</taxon>
        <taxon>Litorilituus</taxon>
    </lineage>
</organism>
<reference evidence="1 2" key="1">
    <citation type="submission" date="2019-01" db="EMBL/GenBank/DDBJ databases">
        <title>Litorilituus lipolytica sp. nov., isolated from intertidal sand of the Yellow Sea in China.</title>
        <authorList>
            <person name="Liu A."/>
        </authorList>
    </citation>
    <scope>NUCLEOTIDE SEQUENCE [LARGE SCALE GENOMIC DNA]</scope>
    <source>
        <strain evidence="1 2">RZ04</strain>
    </source>
</reference>
<evidence type="ECO:0000313" key="1">
    <source>
        <dbReference type="EMBL" id="TPH15196.1"/>
    </source>
</evidence>
<keyword evidence="2" id="KW-1185">Reference proteome</keyword>
<dbReference type="OrthoDB" id="5772064at2"/>
<proteinExistence type="predicted"/>
<dbReference type="AlphaFoldDB" id="A0A502KUP6"/>